<feature type="transmembrane region" description="Helical" evidence="14">
    <location>
        <begin position="64"/>
        <end position="83"/>
    </location>
</feature>
<keyword evidence="6 14" id="KW-0812">Transmembrane</keyword>
<dbReference type="OrthoDB" id="46988at2759"/>
<dbReference type="PANTHER" id="PTHR11035">
    <property type="entry name" value="VERY-LONG-CHAIN (3R)-3-HYDROXYACYL-COA DEHYDRATASE"/>
    <property type="match status" value="1"/>
</dbReference>
<evidence type="ECO:0000313" key="15">
    <source>
        <dbReference type="EMBL" id="KHN76170.1"/>
    </source>
</evidence>
<dbReference type="Proteomes" id="UP000031036">
    <property type="component" value="Unassembled WGS sequence"/>
</dbReference>
<proteinExistence type="inferred from homology"/>
<comment type="similarity">
    <text evidence="3 14">Belongs to the very long-chain fatty acids dehydratase HACD family.</text>
</comment>
<evidence type="ECO:0000256" key="1">
    <source>
        <dbReference type="ARBA" id="ARBA00004141"/>
    </source>
</evidence>
<dbReference type="AlphaFoldDB" id="A0A0B2V5B0"/>
<evidence type="ECO:0000256" key="3">
    <source>
        <dbReference type="ARBA" id="ARBA00007811"/>
    </source>
</evidence>
<keyword evidence="7 14" id="KW-0276">Fatty acid metabolism</keyword>
<keyword evidence="10 14" id="KW-0472">Membrane</keyword>
<keyword evidence="11 14" id="KW-0275">Fatty acid biosynthesis</keyword>
<gene>
    <name evidence="15" type="primary">PTPLB</name>
    <name evidence="15" type="ORF">Tcan_05171</name>
</gene>
<comment type="function">
    <text evidence="14">Catalyzes the third of the four reactions of the long-chain fatty acids elongation cycle. This endoplasmic reticulum-bound enzymatic process, allows the addition of two carbons to the chain of long- and very long-chain fatty acids/VLCFAs per cycle. This enzyme catalyzes the dehydration of the 3-hydroxyacyl-CoA intermediate into trans-2,3-enoyl-CoA, within each cycle of fatty acid elongation. Thereby, it participates to the production of VLCFAs of different chain lengths that are involved in multiple biological processes as precursors of membrane lipids and lipid mediators.</text>
</comment>
<dbReference type="GO" id="GO:0005789">
    <property type="term" value="C:endoplasmic reticulum membrane"/>
    <property type="evidence" value="ECO:0007669"/>
    <property type="project" value="UniProtKB-SubCell"/>
</dbReference>
<dbReference type="OMA" id="WSYILWQ"/>
<keyword evidence="16" id="KW-1185">Reference proteome</keyword>
<evidence type="ECO:0000256" key="7">
    <source>
        <dbReference type="ARBA" id="ARBA00022832"/>
    </source>
</evidence>
<feature type="transmembrane region" description="Helical" evidence="14">
    <location>
        <begin position="149"/>
        <end position="174"/>
    </location>
</feature>
<feature type="transmembrane region" description="Helical" evidence="14">
    <location>
        <begin position="197"/>
        <end position="219"/>
    </location>
</feature>
<comment type="caution">
    <text evidence="15">The sequence shown here is derived from an EMBL/GenBank/DDBJ whole genome shotgun (WGS) entry which is preliminary data.</text>
</comment>
<dbReference type="UniPathway" id="UPA00094"/>
<evidence type="ECO:0000256" key="13">
    <source>
        <dbReference type="ARBA" id="ARBA00036671"/>
    </source>
</evidence>
<keyword evidence="5 14" id="KW-0444">Lipid biosynthesis</keyword>
<evidence type="ECO:0000256" key="6">
    <source>
        <dbReference type="ARBA" id="ARBA00022692"/>
    </source>
</evidence>
<feature type="transmembrane region" description="Helical" evidence="14">
    <location>
        <begin position="115"/>
        <end position="137"/>
    </location>
</feature>
<dbReference type="GO" id="GO:0042761">
    <property type="term" value="P:very long-chain fatty acid biosynthetic process"/>
    <property type="evidence" value="ECO:0007669"/>
    <property type="project" value="TreeGrafter"/>
</dbReference>
<keyword evidence="9 14" id="KW-0443">Lipid metabolism</keyword>
<evidence type="ECO:0000256" key="4">
    <source>
        <dbReference type="ARBA" id="ARBA00013122"/>
    </source>
</evidence>
<keyword evidence="12 14" id="KW-0456">Lyase</keyword>
<organism evidence="15 16">
    <name type="scientific">Toxocara canis</name>
    <name type="common">Canine roundworm</name>
    <dbReference type="NCBI Taxonomy" id="6265"/>
    <lineage>
        <taxon>Eukaryota</taxon>
        <taxon>Metazoa</taxon>
        <taxon>Ecdysozoa</taxon>
        <taxon>Nematoda</taxon>
        <taxon>Chromadorea</taxon>
        <taxon>Rhabditida</taxon>
        <taxon>Spirurina</taxon>
        <taxon>Ascaridomorpha</taxon>
        <taxon>Ascaridoidea</taxon>
        <taxon>Toxocaridae</taxon>
        <taxon>Toxocara</taxon>
    </lineage>
</organism>
<name>A0A0B2V5B0_TOXCA</name>
<reference evidence="15 16" key="1">
    <citation type="submission" date="2014-11" db="EMBL/GenBank/DDBJ databases">
        <title>Genetic blueprint of the zoonotic pathogen Toxocara canis.</title>
        <authorList>
            <person name="Zhu X.-Q."/>
            <person name="Korhonen P.K."/>
            <person name="Cai H."/>
            <person name="Young N.D."/>
            <person name="Nejsum P."/>
            <person name="von Samson-Himmelstjerna G."/>
            <person name="Boag P.R."/>
            <person name="Tan P."/>
            <person name="Li Q."/>
            <person name="Min J."/>
            <person name="Yang Y."/>
            <person name="Wang X."/>
            <person name="Fang X."/>
            <person name="Hall R.S."/>
            <person name="Hofmann A."/>
            <person name="Sternberg P.W."/>
            <person name="Jex A.R."/>
            <person name="Gasser R.B."/>
        </authorList>
    </citation>
    <scope>NUCLEOTIDE SEQUENCE [LARGE SCALE GENOMIC DNA]</scope>
    <source>
        <strain evidence="15">PN_DK_2014</strain>
    </source>
</reference>
<comment type="catalytic activity">
    <reaction evidence="13 14">
        <text>a very-long-chain (3R)-3-hydroxyacyl-CoA = a very-long-chain (2E)-enoyl-CoA + H2O</text>
        <dbReference type="Rhea" id="RHEA:45812"/>
        <dbReference type="ChEBI" id="CHEBI:15377"/>
        <dbReference type="ChEBI" id="CHEBI:83728"/>
        <dbReference type="ChEBI" id="CHEBI:85440"/>
        <dbReference type="EC" id="4.2.1.134"/>
    </reaction>
</comment>
<dbReference type="GO" id="GO:0102158">
    <property type="term" value="F:very-long-chain (3R)-3-hydroxyacyl-CoA dehydratase activity"/>
    <property type="evidence" value="ECO:0007669"/>
    <property type="project" value="UniProtKB-EC"/>
</dbReference>
<dbReference type="InterPro" id="IPR007482">
    <property type="entry name" value="Tyr_Pase-like_PTPLA"/>
</dbReference>
<evidence type="ECO:0000256" key="9">
    <source>
        <dbReference type="ARBA" id="ARBA00023098"/>
    </source>
</evidence>
<evidence type="ECO:0000256" key="14">
    <source>
        <dbReference type="RuleBase" id="RU363109"/>
    </source>
</evidence>
<evidence type="ECO:0000256" key="5">
    <source>
        <dbReference type="ARBA" id="ARBA00022516"/>
    </source>
</evidence>
<dbReference type="EMBL" id="JPKZ01002567">
    <property type="protein sequence ID" value="KHN76170.1"/>
    <property type="molecule type" value="Genomic_DNA"/>
</dbReference>
<dbReference type="GO" id="GO:0030497">
    <property type="term" value="P:fatty acid elongation"/>
    <property type="evidence" value="ECO:0007669"/>
    <property type="project" value="TreeGrafter"/>
</dbReference>
<comment type="subcellular location">
    <subcellularLocation>
        <location evidence="14">Endoplasmic reticulum membrane</location>
        <topology evidence="14">Multi-pass membrane protein</topology>
    </subcellularLocation>
    <subcellularLocation>
        <location evidence="1">Membrane</location>
        <topology evidence="1">Multi-pass membrane protein</topology>
    </subcellularLocation>
</comment>
<dbReference type="EC" id="4.2.1.134" evidence="4 14"/>
<keyword evidence="8 14" id="KW-1133">Transmembrane helix</keyword>
<evidence type="ECO:0000256" key="11">
    <source>
        <dbReference type="ARBA" id="ARBA00023160"/>
    </source>
</evidence>
<evidence type="ECO:0000256" key="8">
    <source>
        <dbReference type="ARBA" id="ARBA00022989"/>
    </source>
</evidence>
<comment type="caution">
    <text evidence="14">Lacks conserved residue(s) required for the propagation of feature annotation.</text>
</comment>
<evidence type="ECO:0000256" key="2">
    <source>
        <dbReference type="ARBA" id="ARBA00005194"/>
    </source>
</evidence>
<evidence type="ECO:0000256" key="12">
    <source>
        <dbReference type="ARBA" id="ARBA00023239"/>
    </source>
</evidence>
<sequence length="236" mass="27136">MEEAEMPNIDRFSHSTTMAYARLYLIAYNAIQVFGWVIIMYKTVMVILGGASYSILYKNVELELQIFQTAAIFEIIHAMVGIVRSPVGTTAMQVFSRVTVVWFVLHKVISARSSIGVPMLLLAWSITEIVRYSFYAFSLSEAAPKLLVWMRYTFFIVLYPMGASGELLTIFAALPEVATKKHFTIEMPNAANIAFSFWWYLVMLILFYIPGFPQMYFYMFGQRKKVLSRDAEKKLE</sequence>
<evidence type="ECO:0000313" key="16">
    <source>
        <dbReference type="Proteomes" id="UP000031036"/>
    </source>
</evidence>
<dbReference type="PANTHER" id="PTHR11035:SF3">
    <property type="entry name" value="VERY-LONG-CHAIN (3R)-3-HYDROXYACYL-COA DEHYDRATASE"/>
    <property type="match status" value="1"/>
</dbReference>
<dbReference type="Pfam" id="PF04387">
    <property type="entry name" value="PTPLA"/>
    <property type="match status" value="1"/>
</dbReference>
<keyword evidence="14" id="KW-0256">Endoplasmic reticulum</keyword>
<accession>A0A0B2V5B0</accession>
<dbReference type="STRING" id="6265.A0A0B2V5B0"/>
<protein>
    <recommendedName>
        <fullName evidence="4 14">Very-long-chain (3R)-3-hydroxyacyl-CoA dehydratase</fullName>
        <ecNumber evidence="4 14">4.2.1.134</ecNumber>
    </recommendedName>
</protein>
<comment type="pathway">
    <text evidence="2 14">Lipid metabolism; fatty acid biosynthesis.</text>
</comment>
<dbReference type="GO" id="GO:0030148">
    <property type="term" value="P:sphingolipid biosynthetic process"/>
    <property type="evidence" value="ECO:0007669"/>
    <property type="project" value="TreeGrafter"/>
</dbReference>
<evidence type="ECO:0000256" key="10">
    <source>
        <dbReference type="ARBA" id="ARBA00023136"/>
    </source>
</evidence>